<keyword evidence="10" id="KW-1185">Reference proteome</keyword>
<dbReference type="SUPFAM" id="SSF90123">
    <property type="entry name" value="ABC transporter transmembrane region"/>
    <property type="match status" value="1"/>
</dbReference>
<feature type="transmembrane region" description="Helical" evidence="7">
    <location>
        <begin position="35"/>
        <end position="53"/>
    </location>
</feature>
<dbReference type="PANTHER" id="PTHR43394:SF1">
    <property type="entry name" value="ATP-BINDING CASSETTE SUB-FAMILY B MEMBER 10, MITOCHONDRIAL"/>
    <property type="match status" value="1"/>
</dbReference>
<accession>A0A1I3L7T8</accession>
<sequence length="608" mass="70294">MELKKINSLKNNFYALSLVWKMCPRIIIFLALSKLLYYFGWLFYSAFFMRYVINALQNGETFSAIMIFIAITVAIFATMALYNSFVLGYIKPTSDTEVNKKLYQMLFKKSCNVELECFENSDFYDKYTLAMKNADTRIIETVDTFFGLFFGFIASIFAFIFMFQVDKFSVAFIFLPIIGNFYFRRLNSHIEYQRNKEMAPHNRRIDYINRIMYLKDYAKEIRLTNIFNLLKRQYTDAITGVADVTKKFVLKSAFFHWFYVMFTFTFIFEGLLIYGAYRTLVSETMTLAQLAVITSMMVSTTWILIGFTDSVTASFKNGLFIDYLRTFLEYEEKIPEDYDGADPGNEIESIEFRGVGFAYKDIPVLKNLNMKFEGKKTYALVGHNGAGKSTIIKLLLRFYDPTEGEILLNGRNIKEYNLQKYRALFATAFQDNRMFSMSVADNVTLGENIPAEERDKIVTEALQLSGVYEKVMSLPQGINTTLTREFDDEGAVLSGGEFQKIVVSRAFARRCPIKVFDEPSSALDPIAEYKLFDNILKACKENTLLFISHRLSSVQNADHVFLLENGEVREEGTHRELMAKHGIYADMYEKQAENYLADKTKQTEGIWA</sequence>
<organism evidence="9 10">
    <name type="scientific">Treponema bryantii</name>
    <dbReference type="NCBI Taxonomy" id="163"/>
    <lineage>
        <taxon>Bacteria</taxon>
        <taxon>Pseudomonadati</taxon>
        <taxon>Spirochaetota</taxon>
        <taxon>Spirochaetia</taxon>
        <taxon>Spirochaetales</taxon>
        <taxon>Treponemataceae</taxon>
        <taxon>Treponema</taxon>
    </lineage>
</organism>
<dbReference type="AlphaFoldDB" id="A0A1I3L7T8"/>
<comment type="subcellular location">
    <subcellularLocation>
        <location evidence="1">Cell membrane</location>
        <topology evidence="1">Multi-pass membrane protein</topology>
    </subcellularLocation>
</comment>
<feature type="transmembrane region" description="Helical" evidence="7">
    <location>
        <begin position="168"/>
        <end position="186"/>
    </location>
</feature>
<dbReference type="RefSeq" id="WP_074931789.1">
    <property type="nucleotide sequence ID" value="NZ_FORI01000006.1"/>
</dbReference>
<dbReference type="PROSITE" id="PS50893">
    <property type="entry name" value="ABC_TRANSPORTER_2"/>
    <property type="match status" value="1"/>
</dbReference>
<dbReference type="InterPro" id="IPR039421">
    <property type="entry name" value="Type_1_exporter"/>
</dbReference>
<dbReference type="EMBL" id="FORI01000006">
    <property type="protein sequence ID" value="SFI80680.1"/>
    <property type="molecule type" value="Genomic_DNA"/>
</dbReference>
<dbReference type="PANTHER" id="PTHR43394">
    <property type="entry name" value="ATP-DEPENDENT PERMEASE MDL1, MITOCHONDRIAL"/>
    <property type="match status" value="1"/>
</dbReference>
<dbReference type="InterPro" id="IPR027417">
    <property type="entry name" value="P-loop_NTPase"/>
</dbReference>
<evidence type="ECO:0000256" key="6">
    <source>
        <dbReference type="ARBA" id="ARBA00023136"/>
    </source>
</evidence>
<feature type="transmembrane region" description="Helical" evidence="7">
    <location>
        <begin position="141"/>
        <end position="162"/>
    </location>
</feature>
<dbReference type="Pfam" id="PF00005">
    <property type="entry name" value="ABC_tran"/>
    <property type="match status" value="1"/>
</dbReference>
<dbReference type="GO" id="GO:0015421">
    <property type="term" value="F:ABC-type oligopeptide transporter activity"/>
    <property type="evidence" value="ECO:0007669"/>
    <property type="project" value="TreeGrafter"/>
</dbReference>
<dbReference type="Gene3D" id="3.40.50.300">
    <property type="entry name" value="P-loop containing nucleotide triphosphate hydrolases"/>
    <property type="match status" value="1"/>
</dbReference>
<protein>
    <submittedName>
        <fullName evidence="9">ATP-binding cassette, subfamily B</fullName>
    </submittedName>
</protein>
<dbReference type="Proteomes" id="UP000182737">
    <property type="component" value="Unassembled WGS sequence"/>
</dbReference>
<proteinExistence type="predicted"/>
<keyword evidence="4 9" id="KW-0067">ATP-binding</keyword>
<keyword evidence="6 7" id="KW-0472">Membrane</keyword>
<feature type="domain" description="ABC transporter" evidence="8">
    <location>
        <begin position="350"/>
        <end position="590"/>
    </location>
</feature>
<keyword evidence="5 7" id="KW-1133">Transmembrane helix</keyword>
<dbReference type="InterPro" id="IPR003593">
    <property type="entry name" value="AAA+_ATPase"/>
</dbReference>
<evidence type="ECO:0000256" key="5">
    <source>
        <dbReference type="ARBA" id="ARBA00022989"/>
    </source>
</evidence>
<feature type="transmembrane region" description="Helical" evidence="7">
    <location>
        <begin position="287"/>
        <end position="307"/>
    </location>
</feature>
<dbReference type="Gene3D" id="1.20.1560.10">
    <property type="entry name" value="ABC transporter type 1, transmembrane domain"/>
    <property type="match status" value="1"/>
</dbReference>
<dbReference type="SUPFAM" id="SSF52540">
    <property type="entry name" value="P-loop containing nucleoside triphosphate hydrolases"/>
    <property type="match status" value="1"/>
</dbReference>
<keyword evidence="3" id="KW-0547">Nucleotide-binding</keyword>
<dbReference type="GO" id="GO:0005886">
    <property type="term" value="C:plasma membrane"/>
    <property type="evidence" value="ECO:0007669"/>
    <property type="project" value="UniProtKB-SubCell"/>
</dbReference>
<dbReference type="OrthoDB" id="9806127at2"/>
<evidence type="ECO:0000313" key="10">
    <source>
        <dbReference type="Proteomes" id="UP000182737"/>
    </source>
</evidence>
<dbReference type="InterPro" id="IPR017871">
    <property type="entry name" value="ABC_transporter-like_CS"/>
</dbReference>
<gene>
    <name evidence="9" type="ORF">SAMN04487775_10692</name>
</gene>
<name>A0A1I3L7T8_9SPIR</name>
<dbReference type="InterPro" id="IPR036640">
    <property type="entry name" value="ABC1_TM_sf"/>
</dbReference>
<evidence type="ECO:0000256" key="7">
    <source>
        <dbReference type="SAM" id="Phobius"/>
    </source>
</evidence>
<dbReference type="GO" id="GO:0005524">
    <property type="term" value="F:ATP binding"/>
    <property type="evidence" value="ECO:0007669"/>
    <property type="project" value="UniProtKB-KW"/>
</dbReference>
<dbReference type="PROSITE" id="PS00211">
    <property type="entry name" value="ABC_TRANSPORTER_1"/>
    <property type="match status" value="1"/>
</dbReference>
<feature type="transmembrane region" description="Helical" evidence="7">
    <location>
        <begin position="65"/>
        <end position="90"/>
    </location>
</feature>
<evidence type="ECO:0000256" key="1">
    <source>
        <dbReference type="ARBA" id="ARBA00004651"/>
    </source>
</evidence>
<evidence type="ECO:0000256" key="3">
    <source>
        <dbReference type="ARBA" id="ARBA00022741"/>
    </source>
</evidence>
<dbReference type="GO" id="GO:0016887">
    <property type="term" value="F:ATP hydrolysis activity"/>
    <property type="evidence" value="ECO:0007669"/>
    <property type="project" value="InterPro"/>
</dbReference>
<dbReference type="SMART" id="SM00382">
    <property type="entry name" value="AAA"/>
    <property type="match status" value="1"/>
</dbReference>
<evidence type="ECO:0000256" key="4">
    <source>
        <dbReference type="ARBA" id="ARBA00022840"/>
    </source>
</evidence>
<evidence type="ECO:0000259" key="8">
    <source>
        <dbReference type="PROSITE" id="PS50893"/>
    </source>
</evidence>
<keyword evidence="2 7" id="KW-0812">Transmembrane</keyword>
<reference evidence="10" key="1">
    <citation type="submission" date="2016-10" db="EMBL/GenBank/DDBJ databases">
        <authorList>
            <person name="Varghese N."/>
            <person name="Submissions S."/>
        </authorList>
    </citation>
    <scope>NUCLEOTIDE SEQUENCE [LARGE SCALE GENOMIC DNA]</scope>
    <source>
        <strain evidence="10">XBD1002</strain>
    </source>
</reference>
<dbReference type="InterPro" id="IPR003439">
    <property type="entry name" value="ABC_transporter-like_ATP-bd"/>
</dbReference>
<feature type="transmembrane region" description="Helical" evidence="7">
    <location>
        <begin position="254"/>
        <end position="275"/>
    </location>
</feature>
<evidence type="ECO:0000313" key="9">
    <source>
        <dbReference type="EMBL" id="SFI80680.1"/>
    </source>
</evidence>
<evidence type="ECO:0000256" key="2">
    <source>
        <dbReference type="ARBA" id="ARBA00022692"/>
    </source>
</evidence>